<reference evidence="3 4" key="1">
    <citation type="journal article" date="2015" name="Sci. Rep.">
        <title>Chromosome-level genome map provides insights into diverse defense mechanisms in the medicinal fungus Ganoderma sinense.</title>
        <authorList>
            <person name="Zhu Y."/>
            <person name="Xu J."/>
            <person name="Sun C."/>
            <person name="Zhou S."/>
            <person name="Xu H."/>
            <person name="Nelson D.R."/>
            <person name="Qian J."/>
            <person name="Song J."/>
            <person name="Luo H."/>
            <person name="Xiang L."/>
            <person name="Li Y."/>
            <person name="Xu Z."/>
            <person name="Ji A."/>
            <person name="Wang L."/>
            <person name="Lu S."/>
            <person name="Hayward A."/>
            <person name="Sun W."/>
            <person name="Li X."/>
            <person name="Schwartz D.C."/>
            <person name="Wang Y."/>
            <person name="Chen S."/>
        </authorList>
    </citation>
    <scope>NUCLEOTIDE SEQUENCE [LARGE SCALE GENOMIC DNA]</scope>
    <source>
        <strain evidence="3 4">ZZ0214-1</strain>
    </source>
</reference>
<proteinExistence type="predicted"/>
<dbReference type="Proteomes" id="UP000230002">
    <property type="component" value="Unassembled WGS sequence"/>
</dbReference>
<dbReference type="EMBL" id="AYKW01000045">
    <property type="protein sequence ID" value="PIL26361.1"/>
    <property type="molecule type" value="Genomic_DNA"/>
</dbReference>
<feature type="coiled-coil region" evidence="1">
    <location>
        <begin position="141"/>
        <end position="175"/>
    </location>
</feature>
<comment type="caution">
    <text evidence="3">The sequence shown here is derived from an EMBL/GenBank/DDBJ whole genome shotgun (WGS) entry which is preliminary data.</text>
</comment>
<keyword evidence="1" id="KW-0175">Coiled coil</keyword>
<organism evidence="3 4">
    <name type="scientific">Ganoderma sinense ZZ0214-1</name>
    <dbReference type="NCBI Taxonomy" id="1077348"/>
    <lineage>
        <taxon>Eukaryota</taxon>
        <taxon>Fungi</taxon>
        <taxon>Dikarya</taxon>
        <taxon>Basidiomycota</taxon>
        <taxon>Agaricomycotina</taxon>
        <taxon>Agaricomycetes</taxon>
        <taxon>Polyporales</taxon>
        <taxon>Polyporaceae</taxon>
        <taxon>Ganoderma</taxon>
    </lineage>
</organism>
<keyword evidence="4" id="KW-1185">Reference proteome</keyword>
<feature type="compositionally biased region" description="Acidic residues" evidence="2">
    <location>
        <begin position="371"/>
        <end position="381"/>
    </location>
</feature>
<protein>
    <submittedName>
        <fullName evidence="3">Uncharacterized protein</fullName>
    </submittedName>
</protein>
<evidence type="ECO:0000256" key="1">
    <source>
        <dbReference type="SAM" id="Coils"/>
    </source>
</evidence>
<evidence type="ECO:0000256" key="2">
    <source>
        <dbReference type="SAM" id="MobiDB-lite"/>
    </source>
</evidence>
<feature type="compositionally biased region" description="Polar residues" evidence="2">
    <location>
        <begin position="61"/>
        <end position="74"/>
    </location>
</feature>
<dbReference type="STRING" id="1077348.A0A2G8RXW9"/>
<evidence type="ECO:0000313" key="3">
    <source>
        <dbReference type="EMBL" id="PIL26361.1"/>
    </source>
</evidence>
<dbReference type="AlphaFoldDB" id="A0A2G8RXW9"/>
<sequence length="381" mass="40751">MTDWLGPRTAKAFAAAGLLDFDMDPPGSASRPSSRFGTSRSSIDRDSRSRYTPSRMAYSEAGSTSSYGARSGSVSRAAGYSESPVGTMGETSPRTVFSSASTTLTSVSASSLHSEIQQLQDKHALETSALLNALADSQRTTRILRDENGQLRERIQILEDKLADAQERIQAILCSQPPVIPPSPLYSKRYASPGSSERRAFPSHSRKNSFLRARGEPSSYPDRRSSPDPPSTTLEPPFDATDAFKSPPRKRASVASSVFATLPSNMSMIMQEEGVSPENFAAFSQGSSSPPGSPTMVLARVHASSSPGSYSSIPKPSSRRSFGHAANKSASSAGNISPTTASFSIMTSSPGSLNLRPEHERHLGDMPPLDLDAEDFDFDDS</sequence>
<gene>
    <name evidence="3" type="ORF">GSI_12117</name>
</gene>
<feature type="compositionally biased region" description="Low complexity" evidence="2">
    <location>
        <begin position="304"/>
        <end position="316"/>
    </location>
</feature>
<accession>A0A2G8RXW9</accession>
<dbReference type="OrthoDB" id="3216045at2759"/>
<feature type="compositionally biased region" description="Polar residues" evidence="2">
    <location>
        <begin position="328"/>
        <end position="352"/>
    </location>
</feature>
<feature type="region of interest" description="Disordered" evidence="2">
    <location>
        <begin position="183"/>
        <end position="251"/>
    </location>
</feature>
<name>A0A2G8RXW9_9APHY</name>
<feature type="region of interest" description="Disordered" evidence="2">
    <location>
        <begin position="304"/>
        <end position="381"/>
    </location>
</feature>
<feature type="region of interest" description="Disordered" evidence="2">
    <location>
        <begin position="20"/>
        <end position="97"/>
    </location>
</feature>
<evidence type="ECO:0000313" key="4">
    <source>
        <dbReference type="Proteomes" id="UP000230002"/>
    </source>
</evidence>